<evidence type="ECO:0000313" key="9">
    <source>
        <dbReference type="EMBL" id="MFC7351809.1"/>
    </source>
</evidence>
<keyword evidence="5 7" id="KW-0472">Membrane</keyword>
<dbReference type="InterPro" id="IPR000620">
    <property type="entry name" value="EamA_dom"/>
</dbReference>
<dbReference type="PANTHER" id="PTHR32322:SF2">
    <property type="entry name" value="EAMA DOMAIN-CONTAINING PROTEIN"/>
    <property type="match status" value="1"/>
</dbReference>
<evidence type="ECO:0000256" key="6">
    <source>
        <dbReference type="SAM" id="MobiDB-lite"/>
    </source>
</evidence>
<feature type="domain" description="EamA" evidence="8">
    <location>
        <begin position="146"/>
        <end position="280"/>
    </location>
</feature>
<evidence type="ECO:0000256" key="5">
    <source>
        <dbReference type="ARBA" id="ARBA00023136"/>
    </source>
</evidence>
<feature type="transmembrane region" description="Helical" evidence="7">
    <location>
        <begin position="176"/>
        <end position="198"/>
    </location>
</feature>
<feature type="region of interest" description="Disordered" evidence="6">
    <location>
        <begin position="284"/>
        <end position="332"/>
    </location>
</feature>
<dbReference type="PANTHER" id="PTHR32322">
    <property type="entry name" value="INNER MEMBRANE TRANSPORTER"/>
    <property type="match status" value="1"/>
</dbReference>
<dbReference type="Proteomes" id="UP001596509">
    <property type="component" value="Unassembled WGS sequence"/>
</dbReference>
<keyword evidence="10" id="KW-1185">Reference proteome</keyword>
<gene>
    <name evidence="9" type="ORF">ACFQW9_14280</name>
</gene>
<feature type="transmembrane region" description="Helical" evidence="7">
    <location>
        <begin position="93"/>
        <end position="113"/>
    </location>
</feature>
<comment type="subcellular location">
    <subcellularLocation>
        <location evidence="1">Membrane</location>
        <topology evidence="1">Multi-pass membrane protein</topology>
    </subcellularLocation>
</comment>
<evidence type="ECO:0000256" key="1">
    <source>
        <dbReference type="ARBA" id="ARBA00004141"/>
    </source>
</evidence>
<dbReference type="Pfam" id="PF00892">
    <property type="entry name" value="EamA"/>
    <property type="match status" value="2"/>
</dbReference>
<proteinExistence type="inferred from homology"/>
<feature type="transmembrane region" description="Helical" evidence="7">
    <location>
        <begin position="67"/>
        <end position="87"/>
    </location>
</feature>
<dbReference type="InterPro" id="IPR037185">
    <property type="entry name" value="EmrE-like"/>
</dbReference>
<organism evidence="9 10">
    <name type="scientific">Streptomyces caviscabies</name>
    <dbReference type="NCBI Taxonomy" id="90079"/>
    <lineage>
        <taxon>Bacteria</taxon>
        <taxon>Bacillati</taxon>
        <taxon>Actinomycetota</taxon>
        <taxon>Actinomycetes</taxon>
        <taxon>Kitasatosporales</taxon>
        <taxon>Streptomycetaceae</taxon>
        <taxon>Streptomyces</taxon>
    </lineage>
</organism>
<name>A0ABW2MA66_9ACTN</name>
<feature type="transmembrane region" description="Helical" evidence="7">
    <location>
        <begin position="120"/>
        <end position="140"/>
    </location>
</feature>
<feature type="compositionally biased region" description="Pro residues" evidence="6">
    <location>
        <begin position="298"/>
        <end position="315"/>
    </location>
</feature>
<evidence type="ECO:0000313" key="10">
    <source>
        <dbReference type="Proteomes" id="UP001596509"/>
    </source>
</evidence>
<feature type="transmembrane region" description="Helical" evidence="7">
    <location>
        <begin position="210"/>
        <end position="228"/>
    </location>
</feature>
<sequence>MTRGPNIRTAALTGLAPAVWGSTYLVTTELLPPDRPLLATTLRALPGGLVLLALGRKLPAGSWWWRAPVLGVLNIGAFNFLLFFAAYRLPGGIAAMIMSVQPMVVVVLAALLLGDRIRALHALACALGAGGVVLLVFRGTASLDTLGVLAAVGGALCMALGITLTKRWGRPAGVGLLTFTGWQLTAGGLVLLPFWLTLEDLPEGLTGTNLIGFAHLITLGAVLSYIVWFRGIERLPAVAVSFLGLGSPVVATLLGYLVKDETLSALQLVGMAAILGAVVLGQRPPGPRSAEASRDVPDPPALPAPPDPSAPPAPSTAPERSRPRSTTSGEMT</sequence>
<dbReference type="EMBL" id="JBHTCK010000003">
    <property type="protein sequence ID" value="MFC7351809.1"/>
    <property type="molecule type" value="Genomic_DNA"/>
</dbReference>
<feature type="transmembrane region" description="Helical" evidence="7">
    <location>
        <begin position="146"/>
        <end position="164"/>
    </location>
</feature>
<protein>
    <submittedName>
        <fullName evidence="9">EamA family transporter</fullName>
    </submittedName>
</protein>
<feature type="transmembrane region" description="Helical" evidence="7">
    <location>
        <begin position="264"/>
        <end position="281"/>
    </location>
</feature>
<evidence type="ECO:0000256" key="2">
    <source>
        <dbReference type="ARBA" id="ARBA00007362"/>
    </source>
</evidence>
<dbReference type="SUPFAM" id="SSF103481">
    <property type="entry name" value="Multidrug resistance efflux transporter EmrE"/>
    <property type="match status" value="2"/>
</dbReference>
<dbReference type="InterPro" id="IPR050638">
    <property type="entry name" value="AA-Vitamin_Transporters"/>
</dbReference>
<dbReference type="RefSeq" id="WP_319268313.1">
    <property type="nucleotide sequence ID" value="NZ_JBHTCK010000003.1"/>
</dbReference>
<reference evidence="10" key="1">
    <citation type="journal article" date="2019" name="Int. J. Syst. Evol. Microbiol.">
        <title>The Global Catalogue of Microorganisms (GCM) 10K type strain sequencing project: providing services to taxonomists for standard genome sequencing and annotation.</title>
        <authorList>
            <consortium name="The Broad Institute Genomics Platform"/>
            <consortium name="The Broad Institute Genome Sequencing Center for Infectious Disease"/>
            <person name="Wu L."/>
            <person name="Ma J."/>
        </authorList>
    </citation>
    <scope>NUCLEOTIDE SEQUENCE [LARGE SCALE GENOMIC DNA]</scope>
    <source>
        <strain evidence="10">ICMP 19430</strain>
    </source>
</reference>
<feature type="transmembrane region" description="Helical" evidence="7">
    <location>
        <begin position="235"/>
        <end position="258"/>
    </location>
</feature>
<evidence type="ECO:0000256" key="7">
    <source>
        <dbReference type="SAM" id="Phobius"/>
    </source>
</evidence>
<keyword evidence="3 7" id="KW-0812">Transmembrane</keyword>
<evidence type="ECO:0000259" key="8">
    <source>
        <dbReference type="Pfam" id="PF00892"/>
    </source>
</evidence>
<comment type="caution">
    <text evidence="9">The sequence shown here is derived from an EMBL/GenBank/DDBJ whole genome shotgun (WGS) entry which is preliminary data.</text>
</comment>
<comment type="similarity">
    <text evidence="2">Belongs to the EamA transporter family.</text>
</comment>
<keyword evidence="4 7" id="KW-1133">Transmembrane helix</keyword>
<evidence type="ECO:0000256" key="3">
    <source>
        <dbReference type="ARBA" id="ARBA00022692"/>
    </source>
</evidence>
<accession>A0ABW2MA66</accession>
<dbReference type="Gene3D" id="1.10.3730.20">
    <property type="match status" value="1"/>
</dbReference>
<evidence type="ECO:0000256" key="4">
    <source>
        <dbReference type="ARBA" id="ARBA00022989"/>
    </source>
</evidence>
<feature type="domain" description="EamA" evidence="8">
    <location>
        <begin position="15"/>
        <end position="136"/>
    </location>
</feature>